<dbReference type="AlphaFoldDB" id="A0A8S4E5F5"/>
<keyword evidence="7" id="KW-0254">Endocytosis</keyword>
<proteinExistence type="inferred from homology"/>
<keyword evidence="5" id="KW-1003">Cell membrane</keyword>
<dbReference type="Pfam" id="PF25610">
    <property type="entry name" value="HR1_TOCA"/>
    <property type="match status" value="1"/>
</dbReference>
<reference evidence="17" key="1">
    <citation type="submission" date="2020-11" db="EMBL/GenBank/DDBJ databases">
        <authorList>
            <person name="Whiteford S."/>
        </authorList>
    </citation>
    <scope>NUCLEOTIDE SEQUENCE</scope>
</reference>
<feature type="compositionally biased region" description="Low complexity" evidence="13">
    <location>
        <begin position="539"/>
        <end position="569"/>
    </location>
</feature>
<dbReference type="InterPro" id="IPR027267">
    <property type="entry name" value="AH/BAR_dom_sf"/>
</dbReference>
<evidence type="ECO:0000256" key="10">
    <source>
        <dbReference type="PROSITE-ProRule" id="PRU00192"/>
    </source>
</evidence>
<evidence type="ECO:0000256" key="8">
    <source>
        <dbReference type="ARBA" id="ARBA00023054"/>
    </source>
</evidence>
<accession>A0A8S4E5F5</accession>
<evidence type="ECO:0000256" key="11">
    <source>
        <dbReference type="PROSITE-ProRule" id="PRU01077"/>
    </source>
</evidence>
<dbReference type="PANTHER" id="PTHR15735:SF12">
    <property type="entry name" value="CDC42-INTERACTING PROTEIN 4, ISOFORM B"/>
    <property type="match status" value="1"/>
</dbReference>
<evidence type="ECO:0000256" key="9">
    <source>
        <dbReference type="ARBA" id="ARBA00023136"/>
    </source>
</evidence>
<evidence type="ECO:0000256" key="4">
    <source>
        <dbReference type="ARBA" id="ARBA00022443"/>
    </source>
</evidence>
<dbReference type="FunFam" id="1.20.1270.60:FF:000002">
    <property type="entry name" value="Formin-binding protein 1-like isoform 1"/>
    <property type="match status" value="1"/>
</dbReference>
<evidence type="ECO:0000256" key="7">
    <source>
        <dbReference type="ARBA" id="ARBA00022583"/>
    </source>
</evidence>
<feature type="domain" description="SH3" evidence="14">
    <location>
        <begin position="619"/>
        <end position="682"/>
    </location>
</feature>
<evidence type="ECO:0000256" key="3">
    <source>
        <dbReference type="ARBA" id="ARBA00009426"/>
    </source>
</evidence>
<dbReference type="SUPFAM" id="SSF103657">
    <property type="entry name" value="BAR/IMD domain-like"/>
    <property type="match status" value="1"/>
</dbReference>
<dbReference type="SUPFAM" id="SSF50044">
    <property type="entry name" value="SH3-domain"/>
    <property type="match status" value="1"/>
</dbReference>
<organism evidence="17 18">
    <name type="scientific">Plutella xylostella</name>
    <name type="common">Diamondback moth</name>
    <name type="synonym">Plutella maculipennis</name>
    <dbReference type="NCBI Taxonomy" id="51655"/>
    <lineage>
        <taxon>Eukaryota</taxon>
        <taxon>Metazoa</taxon>
        <taxon>Ecdysozoa</taxon>
        <taxon>Arthropoda</taxon>
        <taxon>Hexapoda</taxon>
        <taxon>Insecta</taxon>
        <taxon>Pterygota</taxon>
        <taxon>Neoptera</taxon>
        <taxon>Endopterygota</taxon>
        <taxon>Lepidoptera</taxon>
        <taxon>Glossata</taxon>
        <taxon>Ditrysia</taxon>
        <taxon>Yponomeutoidea</taxon>
        <taxon>Plutellidae</taxon>
        <taxon>Plutella</taxon>
    </lineage>
</organism>
<dbReference type="GO" id="GO:0006897">
    <property type="term" value="P:endocytosis"/>
    <property type="evidence" value="ECO:0007669"/>
    <property type="project" value="UniProtKB-KW"/>
</dbReference>
<dbReference type="CDD" id="cd07653">
    <property type="entry name" value="F-BAR_CIP4-like"/>
    <property type="match status" value="1"/>
</dbReference>
<dbReference type="InterPro" id="IPR001060">
    <property type="entry name" value="FCH_dom"/>
</dbReference>
<dbReference type="Pfam" id="PF00611">
    <property type="entry name" value="FCH"/>
    <property type="match status" value="1"/>
</dbReference>
<name>A0A8S4E5F5_PLUXY</name>
<comment type="subcellular location">
    <subcellularLocation>
        <location evidence="1">Cell membrane</location>
    </subcellularLocation>
    <subcellularLocation>
        <location evidence="2">Cytoplasm</location>
    </subcellularLocation>
</comment>
<comment type="caution">
    <text evidence="17">The sequence shown here is derived from an EMBL/GenBank/DDBJ whole genome shotgun (WGS) entry which is preliminary data.</text>
</comment>
<dbReference type="Gene3D" id="1.20.1270.60">
    <property type="entry name" value="Arfaptin homology (AH) domain/BAR domain"/>
    <property type="match status" value="1"/>
</dbReference>
<evidence type="ECO:0000259" key="14">
    <source>
        <dbReference type="PROSITE" id="PS50002"/>
    </source>
</evidence>
<dbReference type="FunFam" id="2.30.30.40:FF:000203">
    <property type="entry name" value="Cdc42-interacting protein 4, isoform F"/>
    <property type="match status" value="1"/>
</dbReference>
<gene>
    <name evidence="17" type="ORF">PLXY2_LOCUS4542</name>
</gene>
<feature type="domain" description="F-BAR" evidence="15">
    <location>
        <begin position="28"/>
        <end position="292"/>
    </location>
</feature>
<dbReference type="GO" id="GO:0005886">
    <property type="term" value="C:plasma membrane"/>
    <property type="evidence" value="ECO:0007669"/>
    <property type="project" value="UniProtKB-SubCell"/>
</dbReference>
<keyword evidence="18" id="KW-1185">Reference proteome</keyword>
<dbReference type="InterPro" id="IPR011072">
    <property type="entry name" value="HR1_rho-bd"/>
</dbReference>
<dbReference type="EMBL" id="CAJHNJ030000012">
    <property type="protein sequence ID" value="CAG9110486.1"/>
    <property type="molecule type" value="Genomic_DNA"/>
</dbReference>
<dbReference type="Gene3D" id="6.10.140.470">
    <property type="match status" value="1"/>
</dbReference>
<dbReference type="CDD" id="cd11619">
    <property type="entry name" value="HR1_CIP4-like"/>
    <property type="match status" value="1"/>
</dbReference>
<feature type="region of interest" description="Disordered" evidence="13">
    <location>
        <begin position="531"/>
        <end position="605"/>
    </location>
</feature>
<keyword evidence="6" id="KW-0963">Cytoplasm</keyword>
<keyword evidence="4 10" id="KW-0728">SH3 domain</keyword>
<evidence type="ECO:0000259" key="15">
    <source>
        <dbReference type="PROSITE" id="PS51741"/>
    </source>
</evidence>
<evidence type="ECO:0000313" key="17">
    <source>
        <dbReference type="EMBL" id="CAG9110486.1"/>
    </source>
</evidence>
<dbReference type="Proteomes" id="UP000653454">
    <property type="component" value="Unassembled WGS sequence"/>
</dbReference>
<dbReference type="PROSITE" id="PS51860">
    <property type="entry name" value="REM_1"/>
    <property type="match status" value="1"/>
</dbReference>
<keyword evidence="9" id="KW-0472">Membrane</keyword>
<evidence type="ECO:0000256" key="13">
    <source>
        <dbReference type="SAM" id="MobiDB-lite"/>
    </source>
</evidence>
<evidence type="ECO:0000256" key="6">
    <source>
        <dbReference type="ARBA" id="ARBA00022490"/>
    </source>
</evidence>
<feature type="coiled-coil region" evidence="12">
    <location>
        <begin position="127"/>
        <end position="205"/>
    </location>
</feature>
<dbReference type="InterPro" id="IPR031160">
    <property type="entry name" value="F_BAR_dom"/>
</dbReference>
<evidence type="ECO:0000256" key="5">
    <source>
        <dbReference type="ARBA" id="ARBA00022475"/>
    </source>
</evidence>
<protein>
    <submittedName>
        <fullName evidence="17">(diamondback moth) hypothetical protein</fullName>
    </submittedName>
</protein>
<dbReference type="PROSITE" id="PS51741">
    <property type="entry name" value="F_BAR"/>
    <property type="match status" value="1"/>
</dbReference>
<dbReference type="PROSITE" id="PS50002">
    <property type="entry name" value="SH3"/>
    <property type="match status" value="1"/>
</dbReference>
<evidence type="ECO:0000256" key="1">
    <source>
        <dbReference type="ARBA" id="ARBA00004236"/>
    </source>
</evidence>
<dbReference type="Pfam" id="PF00018">
    <property type="entry name" value="SH3_1"/>
    <property type="match status" value="1"/>
</dbReference>
<feature type="coiled-coil region" evidence="12">
    <location>
        <begin position="381"/>
        <end position="455"/>
    </location>
</feature>
<dbReference type="InterPro" id="IPR057870">
    <property type="entry name" value="HR1_TOCA"/>
</dbReference>
<comment type="similarity">
    <text evidence="3">Belongs to the FNBP1 family.</text>
</comment>
<evidence type="ECO:0000313" key="18">
    <source>
        <dbReference type="Proteomes" id="UP000653454"/>
    </source>
</evidence>
<dbReference type="SMART" id="SM00055">
    <property type="entry name" value="FCH"/>
    <property type="match status" value="1"/>
</dbReference>
<dbReference type="InterPro" id="IPR036028">
    <property type="entry name" value="SH3-like_dom_sf"/>
</dbReference>
<sequence length="686" mass="76813">MKSWSLSGSGVVLATQWWVHPSRPASIVAEEPPPLPGSDQYDNLAAHTQKGIEFLDKYGNFVKERCAIELEYATKLRRLVKNYQPKRKEEDEYQYTSCKAFRQLLQELGDFAGQREVVAENLQSNVIRELHLLAKELRDERKQHLNEGAKQMAVLNSAIGGLERARRAYERAARESERALDAFQRADADLNLSRAEVEKQKANMKVRSQACEDAKLEYAEQLRKSNEQQRLHYEQRLPHVFKQLQDLDEKRIKNIKNFMLSSVEVERKVFPIIMQCLDGMEHAAKSINEKEDTQLVIERYKSGFVPPEDFPFEEQRAGSDMTDSAPVHLPHLNHLTAARGTVSGNKIKKRGGLLSIFSSNKNNISTDGKEDYSDLPPNQKRKKLQAKVQELSKQVAQEQAAMDGLMKMKGVYETNPTLGDPMTVEGQLNECCDKLKKLRAQLRKFEELLSEASSQVSAPPAPRAHPQAPQATRYALHCLISMYWSCCPRRAARCPRRPRPARTRRRRRPLGTHCTASLYVLELLSEASSQVSAPPAPRAHPQAPQATSIGSNSESLSRSASESSVSTGTAAGGGGARAAGGSPESGLGGELAGQNIEHTNGDDHDHESDFDYYYEPDLQPLGYCKALYPFEANGTGSTMRMESGERLLVLETDAGDGWTRVRRHHTREEGFVPTTYIATTLYADAH</sequence>
<evidence type="ECO:0000259" key="16">
    <source>
        <dbReference type="PROSITE" id="PS51860"/>
    </source>
</evidence>
<dbReference type="InterPro" id="IPR001452">
    <property type="entry name" value="SH3_domain"/>
</dbReference>
<dbReference type="PANTHER" id="PTHR15735">
    <property type="entry name" value="FCH AND DOUBLE SH3 DOMAINS PROTEIN"/>
    <property type="match status" value="1"/>
</dbReference>
<dbReference type="Gene3D" id="2.30.30.40">
    <property type="entry name" value="SH3 Domains"/>
    <property type="match status" value="1"/>
</dbReference>
<dbReference type="GO" id="GO:0005737">
    <property type="term" value="C:cytoplasm"/>
    <property type="evidence" value="ECO:0007669"/>
    <property type="project" value="UniProtKB-SubCell"/>
</dbReference>
<feature type="domain" description="REM-1" evidence="16">
    <location>
        <begin position="374"/>
        <end position="451"/>
    </location>
</feature>
<dbReference type="GO" id="GO:0007165">
    <property type="term" value="P:signal transduction"/>
    <property type="evidence" value="ECO:0007669"/>
    <property type="project" value="InterPro"/>
</dbReference>
<evidence type="ECO:0000256" key="2">
    <source>
        <dbReference type="ARBA" id="ARBA00004496"/>
    </source>
</evidence>
<dbReference type="SMART" id="SM00326">
    <property type="entry name" value="SH3"/>
    <property type="match status" value="1"/>
</dbReference>
<dbReference type="CDD" id="cd11911">
    <property type="entry name" value="SH3_CIP4-like"/>
    <property type="match status" value="1"/>
</dbReference>
<evidence type="ECO:0000256" key="12">
    <source>
        <dbReference type="SAM" id="Coils"/>
    </source>
</evidence>
<keyword evidence="8 11" id="KW-0175">Coiled coil</keyword>